<organism evidence="15 16">
    <name type="scientific">Paenibacillus plantarum</name>
    <dbReference type="NCBI Taxonomy" id="2654975"/>
    <lineage>
        <taxon>Bacteria</taxon>
        <taxon>Bacillati</taxon>
        <taxon>Bacillota</taxon>
        <taxon>Bacilli</taxon>
        <taxon>Bacillales</taxon>
        <taxon>Paenibacillaceae</taxon>
        <taxon>Paenibacillus</taxon>
    </lineage>
</organism>
<comment type="caution">
    <text evidence="15">The sequence shown here is derived from an EMBL/GenBank/DDBJ whole genome shotgun (WGS) entry which is preliminary data.</text>
</comment>
<evidence type="ECO:0000256" key="9">
    <source>
        <dbReference type="ARBA" id="ARBA00022840"/>
    </source>
</evidence>
<keyword evidence="9" id="KW-0067">ATP-binding</keyword>
<protein>
    <recommendedName>
        <fullName evidence="3">histidine kinase</fullName>
        <ecNumber evidence="3">2.7.13.3</ecNumber>
    </recommendedName>
</protein>
<evidence type="ECO:0000256" key="12">
    <source>
        <dbReference type="SAM" id="Phobius"/>
    </source>
</evidence>
<dbReference type="SMART" id="SM00304">
    <property type="entry name" value="HAMP"/>
    <property type="match status" value="1"/>
</dbReference>
<accession>A0ABX1XC15</accession>
<evidence type="ECO:0000256" key="4">
    <source>
        <dbReference type="ARBA" id="ARBA00022475"/>
    </source>
</evidence>
<evidence type="ECO:0000259" key="14">
    <source>
        <dbReference type="PROSITE" id="PS50885"/>
    </source>
</evidence>
<feature type="domain" description="HAMP" evidence="14">
    <location>
        <begin position="317"/>
        <end position="371"/>
    </location>
</feature>
<dbReference type="Pfam" id="PF06580">
    <property type="entry name" value="His_kinase"/>
    <property type="match status" value="1"/>
</dbReference>
<evidence type="ECO:0000313" key="15">
    <source>
        <dbReference type="EMBL" id="NOU65596.1"/>
    </source>
</evidence>
<dbReference type="InterPro" id="IPR036890">
    <property type="entry name" value="HATPase_C_sf"/>
</dbReference>
<dbReference type="PROSITE" id="PS50885">
    <property type="entry name" value="HAMP"/>
    <property type="match status" value="1"/>
</dbReference>
<keyword evidence="16" id="KW-1185">Reference proteome</keyword>
<dbReference type="PROSITE" id="PS50109">
    <property type="entry name" value="HIS_KIN"/>
    <property type="match status" value="1"/>
</dbReference>
<proteinExistence type="predicted"/>
<keyword evidence="4" id="KW-1003">Cell membrane</keyword>
<keyword evidence="12" id="KW-0812">Transmembrane</keyword>
<gene>
    <name evidence="15" type="ORF">GC096_16300</name>
</gene>
<evidence type="ECO:0000256" key="1">
    <source>
        <dbReference type="ARBA" id="ARBA00000085"/>
    </source>
</evidence>
<dbReference type="InterPro" id="IPR005467">
    <property type="entry name" value="His_kinase_dom"/>
</dbReference>
<evidence type="ECO:0000256" key="5">
    <source>
        <dbReference type="ARBA" id="ARBA00022553"/>
    </source>
</evidence>
<feature type="transmembrane region" description="Helical" evidence="12">
    <location>
        <begin position="295"/>
        <end position="315"/>
    </location>
</feature>
<evidence type="ECO:0000313" key="16">
    <source>
        <dbReference type="Proteomes" id="UP000653578"/>
    </source>
</evidence>
<dbReference type="Pfam" id="PF02518">
    <property type="entry name" value="HATPase_c"/>
    <property type="match status" value="1"/>
</dbReference>
<evidence type="ECO:0000256" key="7">
    <source>
        <dbReference type="ARBA" id="ARBA00022741"/>
    </source>
</evidence>
<keyword evidence="5" id="KW-0597">Phosphoprotein</keyword>
<dbReference type="Gene3D" id="6.10.340.10">
    <property type="match status" value="1"/>
</dbReference>
<comment type="catalytic activity">
    <reaction evidence="1">
        <text>ATP + protein L-histidine = ADP + protein N-phospho-L-histidine.</text>
        <dbReference type="EC" id="2.7.13.3"/>
    </reaction>
</comment>
<feature type="domain" description="Histidine kinase" evidence="13">
    <location>
        <begin position="482"/>
        <end position="578"/>
    </location>
</feature>
<dbReference type="InterPro" id="IPR050640">
    <property type="entry name" value="Bact_2-comp_sensor_kinase"/>
</dbReference>
<name>A0ABX1XC15_9BACL</name>
<evidence type="ECO:0000256" key="3">
    <source>
        <dbReference type="ARBA" id="ARBA00012438"/>
    </source>
</evidence>
<dbReference type="Gene3D" id="3.30.565.10">
    <property type="entry name" value="Histidine kinase-like ATPase, C-terminal domain"/>
    <property type="match status" value="1"/>
</dbReference>
<evidence type="ECO:0000256" key="10">
    <source>
        <dbReference type="ARBA" id="ARBA00023012"/>
    </source>
</evidence>
<dbReference type="SUPFAM" id="SSF55874">
    <property type="entry name" value="ATPase domain of HSP90 chaperone/DNA topoisomerase II/histidine kinase"/>
    <property type="match status" value="1"/>
</dbReference>
<dbReference type="SMART" id="SM00387">
    <property type="entry name" value="HATPase_c"/>
    <property type="match status" value="1"/>
</dbReference>
<keyword evidence="11 12" id="KW-0472">Membrane</keyword>
<dbReference type="PANTHER" id="PTHR34220">
    <property type="entry name" value="SENSOR HISTIDINE KINASE YPDA"/>
    <property type="match status" value="1"/>
</dbReference>
<comment type="subcellular location">
    <subcellularLocation>
        <location evidence="2">Cell membrane</location>
        <topology evidence="2">Multi-pass membrane protein</topology>
    </subcellularLocation>
</comment>
<dbReference type="Proteomes" id="UP000653578">
    <property type="component" value="Unassembled WGS sequence"/>
</dbReference>
<dbReference type="CDD" id="cd06225">
    <property type="entry name" value="HAMP"/>
    <property type="match status" value="1"/>
</dbReference>
<dbReference type="InterPro" id="IPR010559">
    <property type="entry name" value="Sig_transdc_His_kin_internal"/>
</dbReference>
<evidence type="ECO:0000256" key="11">
    <source>
        <dbReference type="ARBA" id="ARBA00023136"/>
    </source>
</evidence>
<evidence type="ECO:0000259" key="13">
    <source>
        <dbReference type="PROSITE" id="PS50109"/>
    </source>
</evidence>
<reference evidence="15 16" key="1">
    <citation type="submission" date="2019-10" db="EMBL/GenBank/DDBJ databases">
        <title>Description of Paenibacillus humi sp. nov.</title>
        <authorList>
            <person name="Carlier A."/>
            <person name="Qi S."/>
        </authorList>
    </citation>
    <scope>NUCLEOTIDE SEQUENCE [LARGE SCALE GENOMIC DNA]</scope>
    <source>
        <strain evidence="15 16">LMG 31461</strain>
    </source>
</reference>
<dbReference type="RefSeq" id="WP_171631625.1">
    <property type="nucleotide sequence ID" value="NZ_WHNY01000050.1"/>
</dbReference>
<evidence type="ECO:0000256" key="2">
    <source>
        <dbReference type="ARBA" id="ARBA00004651"/>
    </source>
</evidence>
<keyword evidence="7" id="KW-0547">Nucleotide-binding</keyword>
<dbReference type="InterPro" id="IPR003594">
    <property type="entry name" value="HATPase_dom"/>
</dbReference>
<evidence type="ECO:0000256" key="6">
    <source>
        <dbReference type="ARBA" id="ARBA00022679"/>
    </source>
</evidence>
<dbReference type="EMBL" id="WHNY01000050">
    <property type="protein sequence ID" value="NOU65596.1"/>
    <property type="molecule type" value="Genomic_DNA"/>
</dbReference>
<keyword evidence="8" id="KW-0418">Kinase</keyword>
<sequence length="598" mass="68838">MKIWRRLLPNTLKIRLIMAYITLLMVPLCFAIFYLFQHFESIRQKDMMDQMSERMQQVHVSLTDMMAFAYKANIMLSQDESLIQIMDNPEKYDPFERKKVIESKMFGINNSFFFHQTELYFRFIDRKGNVYTSYAPNGQLTNRLKELQDWQKELQSGSHPYRWMADDWNDVSGSQGSKLLSLYTILDDQLRGNYGLARISINIQEWFRSTLKDSPANKDLTIFSGQGEIVLQSKETAFNNVMMQRIMSAQAKEGHFEDESALSLVNYSYLEELDWYVVSQMPLSELQQEIQRLRLLAFLFLTILVIAFVLVTIFLSTRMTGPLYVLKRSMEEASDKKLNVKITIGKGATDEVRSLGESFNRMIDDVVVLINKLKLEERQKQAVRFQMLLSQMNPHFLLNTLNTVKWMARKEKQEAIAGICTSLGFILEASLGSDIELVTLKEEIKLLRSYESIQSFRFRDHFTIHYEMDESVQYALVPKLSLQPLVENAIVHGFDEDKGCCAIWVRAKAEGSELILEVEDNGVGMEVAARRPVRRSGHGIGLSNLRERLQLLFKREGSMEFVSGAEGTLVRVQLPLLIATPYSQEGDGGHVDGFTSGR</sequence>
<keyword evidence="12" id="KW-1133">Transmembrane helix</keyword>
<feature type="transmembrane region" description="Helical" evidence="12">
    <location>
        <begin position="12"/>
        <end position="36"/>
    </location>
</feature>
<keyword evidence="6" id="KW-0808">Transferase</keyword>
<dbReference type="EC" id="2.7.13.3" evidence="3"/>
<dbReference type="PANTHER" id="PTHR34220:SF7">
    <property type="entry name" value="SENSOR HISTIDINE KINASE YPDA"/>
    <property type="match status" value="1"/>
</dbReference>
<evidence type="ECO:0000256" key="8">
    <source>
        <dbReference type="ARBA" id="ARBA00022777"/>
    </source>
</evidence>
<dbReference type="InterPro" id="IPR003660">
    <property type="entry name" value="HAMP_dom"/>
</dbReference>
<keyword evidence="10" id="KW-0902">Two-component regulatory system</keyword>